<name>A0A318IQF6_9BURK</name>
<comment type="caution">
    <text evidence="6">The sequence shown here is derived from an EMBL/GenBank/DDBJ whole genome shotgun (WGS) entry which is preliminary data.</text>
</comment>
<evidence type="ECO:0000256" key="3">
    <source>
        <dbReference type="ARBA" id="ARBA00023125"/>
    </source>
</evidence>
<protein>
    <submittedName>
        <fullName evidence="6">LysR family transcriptional regulator</fullName>
    </submittedName>
</protein>
<dbReference type="CDD" id="cd08422">
    <property type="entry name" value="PBP2_CrgA_like"/>
    <property type="match status" value="1"/>
</dbReference>
<dbReference type="InterPro" id="IPR036390">
    <property type="entry name" value="WH_DNA-bd_sf"/>
</dbReference>
<dbReference type="AlphaFoldDB" id="A0A318IQF6"/>
<dbReference type="PROSITE" id="PS50931">
    <property type="entry name" value="HTH_LYSR"/>
    <property type="match status" value="1"/>
</dbReference>
<dbReference type="GO" id="GO:0043565">
    <property type="term" value="F:sequence-specific DNA binding"/>
    <property type="evidence" value="ECO:0007669"/>
    <property type="project" value="TreeGrafter"/>
</dbReference>
<gene>
    <name evidence="6" type="ORF">DFR42_11716</name>
</gene>
<dbReference type="OrthoDB" id="8885940at2"/>
<keyword evidence="3" id="KW-0238">DNA-binding</keyword>
<dbReference type="InterPro" id="IPR058163">
    <property type="entry name" value="LysR-type_TF_proteobact-type"/>
</dbReference>
<evidence type="ECO:0000259" key="5">
    <source>
        <dbReference type="PROSITE" id="PS50931"/>
    </source>
</evidence>
<accession>A0A318IQF6</accession>
<dbReference type="InterPro" id="IPR005119">
    <property type="entry name" value="LysR_subst-bd"/>
</dbReference>
<dbReference type="PRINTS" id="PR00039">
    <property type="entry name" value="HTHLYSR"/>
</dbReference>
<organism evidence="6 7">
    <name type="scientific">Undibacterium pigrum</name>
    <dbReference type="NCBI Taxonomy" id="401470"/>
    <lineage>
        <taxon>Bacteria</taxon>
        <taxon>Pseudomonadati</taxon>
        <taxon>Pseudomonadota</taxon>
        <taxon>Betaproteobacteria</taxon>
        <taxon>Burkholderiales</taxon>
        <taxon>Oxalobacteraceae</taxon>
        <taxon>Undibacterium</taxon>
    </lineage>
</organism>
<dbReference type="InterPro" id="IPR036388">
    <property type="entry name" value="WH-like_DNA-bd_sf"/>
</dbReference>
<dbReference type="Gene3D" id="3.40.190.290">
    <property type="match status" value="1"/>
</dbReference>
<dbReference type="RefSeq" id="WP_110258030.1">
    <property type="nucleotide sequence ID" value="NZ_QJKB01000017.1"/>
</dbReference>
<dbReference type="PANTHER" id="PTHR30537">
    <property type="entry name" value="HTH-TYPE TRANSCRIPTIONAL REGULATOR"/>
    <property type="match status" value="1"/>
</dbReference>
<dbReference type="Proteomes" id="UP000247792">
    <property type="component" value="Unassembled WGS sequence"/>
</dbReference>
<keyword evidence="7" id="KW-1185">Reference proteome</keyword>
<dbReference type="InterPro" id="IPR000847">
    <property type="entry name" value="LysR_HTH_N"/>
</dbReference>
<evidence type="ECO:0000256" key="2">
    <source>
        <dbReference type="ARBA" id="ARBA00023015"/>
    </source>
</evidence>
<dbReference type="EMBL" id="QJKB01000017">
    <property type="protein sequence ID" value="PXX37253.1"/>
    <property type="molecule type" value="Genomic_DNA"/>
</dbReference>
<keyword evidence="4" id="KW-0804">Transcription</keyword>
<comment type="similarity">
    <text evidence="1">Belongs to the LysR transcriptional regulatory family.</text>
</comment>
<evidence type="ECO:0000256" key="1">
    <source>
        <dbReference type="ARBA" id="ARBA00009437"/>
    </source>
</evidence>
<dbReference type="FunFam" id="1.10.10.10:FF:000001">
    <property type="entry name" value="LysR family transcriptional regulator"/>
    <property type="match status" value="1"/>
</dbReference>
<dbReference type="GO" id="GO:0006351">
    <property type="term" value="P:DNA-templated transcription"/>
    <property type="evidence" value="ECO:0007669"/>
    <property type="project" value="TreeGrafter"/>
</dbReference>
<dbReference type="PANTHER" id="PTHR30537:SF72">
    <property type="entry name" value="LYSR FAMILY TRANSCRIPTIONAL REGULATOR"/>
    <property type="match status" value="1"/>
</dbReference>
<dbReference type="Gene3D" id="1.10.10.10">
    <property type="entry name" value="Winged helix-like DNA-binding domain superfamily/Winged helix DNA-binding domain"/>
    <property type="match status" value="1"/>
</dbReference>
<evidence type="ECO:0000313" key="7">
    <source>
        <dbReference type="Proteomes" id="UP000247792"/>
    </source>
</evidence>
<reference evidence="6 7" key="1">
    <citation type="submission" date="2018-05" db="EMBL/GenBank/DDBJ databases">
        <title>Genomic Encyclopedia of Type Strains, Phase IV (KMG-IV): sequencing the most valuable type-strain genomes for metagenomic binning, comparative biology and taxonomic classification.</title>
        <authorList>
            <person name="Goeker M."/>
        </authorList>
    </citation>
    <scope>NUCLEOTIDE SEQUENCE [LARGE SCALE GENOMIC DNA]</scope>
    <source>
        <strain evidence="6 7">DSM 19792</strain>
    </source>
</reference>
<dbReference type="Pfam" id="PF00126">
    <property type="entry name" value="HTH_1"/>
    <property type="match status" value="1"/>
</dbReference>
<evidence type="ECO:0000313" key="6">
    <source>
        <dbReference type="EMBL" id="PXX37253.1"/>
    </source>
</evidence>
<dbReference type="GO" id="GO:0003700">
    <property type="term" value="F:DNA-binding transcription factor activity"/>
    <property type="evidence" value="ECO:0007669"/>
    <property type="project" value="InterPro"/>
</dbReference>
<dbReference type="SUPFAM" id="SSF46785">
    <property type="entry name" value="Winged helix' DNA-binding domain"/>
    <property type="match status" value="1"/>
</dbReference>
<evidence type="ECO:0000256" key="4">
    <source>
        <dbReference type="ARBA" id="ARBA00023163"/>
    </source>
</evidence>
<proteinExistence type="inferred from homology"/>
<sequence>MKLDASQRIPAMLSFIQAADRGSFAAAARALHISAAAVSKNVAGLEQTLGVRLMNRSTRSLQLTSEGQTFLENARAAIDALDHAVESVSRQHAEVEGQVRISTGNAFGQHYLLPLLPKLRQRHPGLRLAIDFDDHRIDMVRDGYDLALRGGMIEDSSIISRAVCPLHTILAAAPSYLEQHGVPQQISDLDHHKQIAVRFLNGKMTTWNLKLRQGEINRPYPREPDLTVSAPESAVQAAVMGLGIAQVAVHHSWRYLRDNKLKIVLGTFHEAGNRQMVLQYPHRALIAPRVKATVDFLLEELAQTESLHVPLASLAAFHA</sequence>
<keyword evidence="2" id="KW-0805">Transcription regulation</keyword>
<dbReference type="SUPFAM" id="SSF53850">
    <property type="entry name" value="Periplasmic binding protein-like II"/>
    <property type="match status" value="1"/>
</dbReference>
<feature type="domain" description="HTH lysR-type" evidence="5">
    <location>
        <begin position="15"/>
        <end position="64"/>
    </location>
</feature>
<dbReference type="Pfam" id="PF03466">
    <property type="entry name" value="LysR_substrate"/>
    <property type="match status" value="1"/>
</dbReference>